<keyword evidence="5" id="KW-0964">Secreted</keyword>
<name>A0A1B9PK42_ALIFS</name>
<evidence type="ECO:0000256" key="1">
    <source>
        <dbReference type="ARBA" id="ARBA00009764"/>
    </source>
</evidence>
<comment type="similarity">
    <text evidence="1 5">Belongs to the FliD family.</text>
</comment>
<protein>
    <recommendedName>
        <fullName evidence="5">Flagellar hook-associated protein 2</fullName>
        <shortName evidence="5">HAP2</shortName>
    </recommendedName>
    <alternativeName>
        <fullName evidence="5">Flagellar cap protein</fullName>
    </alternativeName>
</protein>
<keyword evidence="8" id="KW-0966">Cell projection</keyword>
<dbReference type="InterPro" id="IPR040026">
    <property type="entry name" value="FliD"/>
</dbReference>
<dbReference type="Pfam" id="PF02465">
    <property type="entry name" value="FliD_N"/>
    <property type="match status" value="1"/>
</dbReference>
<organism evidence="8 10">
    <name type="scientific">Aliivibrio fischeri</name>
    <name type="common">Vibrio fischeri</name>
    <dbReference type="NCBI Taxonomy" id="668"/>
    <lineage>
        <taxon>Bacteria</taxon>
        <taxon>Pseudomonadati</taxon>
        <taxon>Pseudomonadota</taxon>
        <taxon>Gammaproteobacteria</taxon>
        <taxon>Vibrionales</taxon>
        <taxon>Vibrionaceae</taxon>
        <taxon>Aliivibrio</taxon>
    </lineage>
</organism>
<comment type="subunit">
    <text evidence="2 5">Homopentamer.</text>
</comment>
<dbReference type="GO" id="GO:0005576">
    <property type="term" value="C:extracellular region"/>
    <property type="evidence" value="ECO:0007669"/>
    <property type="project" value="UniProtKB-SubCell"/>
</dbReference>
<accession>A0A1B9PK42</accession>
<dbReference type="GO" id="GO:0009421">
    <property type="term" value="C:bacterial-type flagellum filament cap"/>
    <property type="evidence" value="ECO:0007669"/>
    <property type="project" value="InterPro"/>
</dbReference>
<dbReference type="Pfam" id="PF07195">
    <property type="entry name" value="FliD_C"/>
    <property type="match status" value="1"/>
</dbReference>
<dbReference type="Pfam" id="PF07196">
    <property type="entry name" value="Flagellin_IN"/>
    <property type="match status" value="1"/>
</dbReference>
<keyword evidence="4 5" id="KW-0975">Bacterial flagellum</keyword>
<evidence type="ECO:0000259" key="7">
    <source>
        <dbReference type="Pfam" id="PF07195"/>
    </source>
</evidence>
<evidence type="ECO:0000313" key="11">
    <source>
        <dbReference type="Proteomes" id="UP000448038"/>
    </source>
</evidence>
<gene>
    <name evidence="8" type="primary">fliD</name>
    <name evidence="8" type="ORF">AFI02nite_09090</name>
    <name evidence="9" type="ORF">GNP88_04520</name>
</gene>
<evidence type="ECO:0000256" key="4">
    <source>
        <dbReference type="ARBA" id="ARBA00023143"/>
    </source>
</evidence>
<evidence type="ECO:0000256" key="3">
    <source>
        <dbReference type="ARBA" id="ARBA00023054"/>
    </source>
</evidence>
<dbReference type="GO" id="GO:0009424">
    <property type="term" value="C:bacterial-type flagellum hook"/>
    <property type="evidence" value="ECO:0007669"/>
    <property type="project" value="UniProtKB-UniRule"/>
</dbReference>
<dbReference type="Proteomes" id="UP000321787">
    <property type="component" value="Unassembled WGS sequence"/>
</dbReference>
<reference evidence="8 10" key="1">
    <citation type="submission" date="2019-07" db="EMBL/GenBank/DDBJ databases">
        <title>Whole genome shotgun sequence of Aliivibrio fischeri NBRC 101058.</title>
        <authorList>
            <person name="Hosoyama A."/>
            <person name="Uohara A."/>
            <person name="Ohji S."/>
            <person name="Ichikawa N."/>
        </authorList>
    </citation>
    <scope>NUCLEOTIDE SEQUENCE [LARGE SCALE GENOMIC DNA]</scope>
    <source>
        <strain evidence="8 10">NBRC 101058</strain>
    </source>
</reference>
<dbReference type="RefSeq" id="WP_011262365.1">
    <property type="nucleotide sequence ID" value="NZ_BJTZ01000003.1"/>
</dbReference>
<keyword evidence="8" id="KW-0969">Cilium</keyword>
<keyword evidence="3" id="KW-0175">Coiled coil</keyword>
<reference evidence="9 11" key="2">
    <citation type="submission" date="2019-11" db="EMBL/GenBank/DDBJ databases">
        <title>Using colonization assays and comparative genomics to discover symbiosis behaviors and factors in Vibrio fischeri.</title>
        <authorList>
            <person name="Bongrand C."/>
            <person name="Moriano-Gutierrez S."/>
            <person name="Arevalo P."/>
            <person name="Mcfall-Ngai M."/>
            <person name="Visick K."/>
            <person name="Polz M.F."/>
            <person name="Ruby E.G."/>
        </authorList>
    </citation>
    <scope>NUCLEOTIDE SEQUENCE [LARGE SCALE GENOMIC DNA]</scope>
    <source>
        <strain evidence="11">emors.4.1</strain>
        <strain evidence="9">Emors.4.1</strain>
    </source>
</reference>
<sequence>MSVSPMGMGGGLDINSMVSKIVESERLPKQQRIDRERSDIDTNISGYGRLQESLDTMKNLMTTFRQDDTFASRTISSSDEDVVSATASPDALAGRYTIDVLQLAQAQKLASSPIRDDAKFGPGKLEISLGKKSFTIDVVGQNNKITDILKQINSAPSNPGVQASIVKDDGGSRLILASDKPGESNKVKIEVDAKYNNQLHRFAFNPDFDPTVSTKFDIPTLLQYQQVPEVAAQQVREPITEQEVPELSDEEKYAYFKPLIDYANRELAREEKAAKEIMMQQEATAALATLEDPTDPTSGMSGWSERTAGTLQAALPNEDEKIELAKAAKQGDQDAAEALAEIGQTPDTVFQAAGITYEAPQKEAPKKEIVDIAKEKVEKLPPTIKEIAKEKLEPIEKVVETIKPEGPRKPLYSGLQEVQSASSAKVVLDGVARISSDTNVIQDAVQGVDITLKGTTAEASKRIDLDVQFDRDTVKAAIEQFVNTYNQFYETTKALSGFDPATGQSGPLAGDSVVRSAESRLKSVFVAPVESAPTGIKTLIELGISTTRQGTLEINQSMLDRQLNENFSQLHTFFGGSKGFAKKVEDVIQSMTGVSGPIRTRMNTMRDQNYRLNDQQVDLDRRMESLQERTRNKFANMQDVTGKMKAQLSGMMNALG</sequence>
<dbReference type="InterPro" id="IPR010810">
    <property type="entry name" value="Flagellin_hook_IN_motif"/>
</dbReference>
<dbReference type="GO" id="GO:0007155">
    <property type="term" value="P:cell adhesion"/>
    <property type="evidence" value="ECO:0007669"/>
    <property type="project" value="InterPro"/>
</dbReference>
<dbReference type="AlphaFoldDB" id="A0A1B9PK42"/>
<comment type="function">
    <text evidence="5">Required for morphogenesis and for the elongation of the flagellar filament by facilitating polymerization of the flagellin monomers at the tip of growing filament. Forms a capping structure, which prevents flagellin subunits (transported through the central channel of the flagellum) from leaking out without polymerization at the distal end.</text>
</comment>
<evidence type="ECO:0000256" key="5">
    <source>
        <dbReference type="RuleBase" id="RU362066"/>
    </source>
</evidence>
<dbReference type="InterPro" id="IPR003481">
    <property type="entry name" value="FliD_N"/>
</dbReference>
<dbReference type="NCBIfam" id="NF006435">
    <property type="entry name" value="PRK08724.1"/>
    <property type="match status" value="1"/>
</dbReference>
<evidence type="ECO:0000313" key="9">
    <source>
        <dbReference type="EMBL" id="MUK48453.1"/>
    </source>
</evidence>
<dbReference type="PANTHER" id="PTHR30288:SF0">
    <property type="entry name" value="FLAGELLAR HOOK-ASSOCIATED PROTEIN 2"/>
    <property type="match status" value="1"/>
</dbReference>
<dbReference type="EMBL" id="BJTZ01000003">
    <property type="protein sequence ID" value="GEK12873.1"/>
    <property type="molecule type" value="Genomic_DNA"/>
</dbReference>
<dbReference type="PANTHER" id="PTHR30288">
    <property type="entry name" value="FLAGELLAR CAP/ASSEMBLY PROTEIN FLID"/>
    <property type="match status" value="1"/>
</dbReference>
<evidence type="ECO:0000313" key="8">
    <source>
        <dbReference type="EMBL" id="GEK12873.1"/>
    </source>
</evidence>
<comment type="subcellular location">
    <subcellularLocation>
        <location evidence="5">Secreted</location>
    </subcellularLocation>
    <subcellularLocation>
        <location evidence="5">Bacterial flagellum</location>
    </subcellularLocation>
</comment>
<dbReference type="Proteomes" id="UP000448038">
    <property type="component" value="Unassembled WGS sequence"/>
</dbReference>
<dbReference type="InterPro" id="IPR010809">
    <property type="entry name" value="FliD_C"/>
</dbReference>
<evidence type="ECO:0000259" key="6">
    <source>
        <dbReference type="Pfam" id="PF02465"/>
    </source>
</evidence>
<dbReference type="EMBL" id="WOBN01000009">
    <property type="protein sequence ID" value="MUK48453.1"/>
    <property type="molecule type" value="Genomic_DNA"/>
</dbReference>
<feature type="domain" description="Flagellar hook-associated protein 2 N-terminal" evidence="6">
    <location>
        <begin position="11"/>
        <end position="107"/>
    </location>
</feature>
<evidence type="ECO:0000313" key="10">
    <source>
        <dbReference type="Proteomes" id="UP000321787"/>
    </source>
</evidence>
<evidence type="ECO:0000256" key="2">
    <source>
        <dbReference type="ARBA" id="ARBA00011255"/>
    </source>
</evidence>
<keyword evidence="8" id="KW-0282">Flagellum</keyword>
<feature type="domain" description="Flagellar hook-associated protein 2 C-terminal" evidence="7">
    <location>
        <begin position="421"/>
        <end position="646"/>
    </location>
</feature>
<proteinExistence type="inferred from homology"/>
<dbReference type="GeneID" id="54164558"/>
<comment type="caution">
    <text evidence="8">The sequence shown here is derived from an EMBL/GenBank/DDBJ whole genome shotgun (WGS) entry which is preliminary data.</text>
</comment>
<dbReference type="GO" id="GO:0071973">
    <property type="term" value="P:bacterial-type flagellum-dependent cell motility"/>
    <property type="evidence" value="ECO:0007669"/>
    <property type="project" value="TreeGrafter"/>
</dbReference>